<evidence type="ECO:0000259" key="2">
    <source>
        <dbReference type="PROSITE" id="PS50110"/>
    </source>
</evidence>
<feature type="domain" description="Response regulatory" evidence="2">
    <location>
        <begin position="7"/>
        <end position="134"/>
    </location>
</feature>
<accession>A0A243WAP7</accession>
<dbReference type="PANTHER" id="PTHR44520:SF1">
    <property type="entry name" value="TWO-COMPONENT SYSTEM REGULATORY PROTEIN"/>
    <property type="match status" value="1"/>
</dbReference>
<protein>
    <recommendedName>
        <fullName evidence="2">Response regulatory domain-containing protein</fullName>
    </recommendedName>
</protein>
<dbReference type="Proteomes" id="UP000194873">
    <property type="component" value="Unassembled WGS sequence"/>
</dbReference>
<dbReference type="InterPro" id="IPR052893">
    <property type="entry name" value="TCS_response_regulator"/>
</dbReference>
<dbReference type="Gene3D" id="3.40.50.2300">
    <property type="match status" value="1"/>
</dbReference>
<dbReference type="EMBL" id="MTSE01000009">
    <property type="protein sequence ID" value="OUJ72648.1"/>
    <property type="molecule type" value="Genomic_DNA"/>
</dbReference>
<feature type="modified residue" description="4-aspartylphosphate" evidence="1">
    <location>
        <position position="67"/>
    </location>
</feature>
<keyword evidence="1" id="KW-0597">Phosphoprotein</keyword>
<proteinExistence type="predicted"/>
<dbReference type="PANTHER" id="PTHR44520">
    <property type="entry name" value="RESPONSE REGULATOR RCP1-RELATED"/>
    <property type="match status" value="1"/>
</dbReference>
<dbReference type="GO" id="GO:0000160">
    <property type="term" value="P:phosphorelay signal transduction system"/>
    <property type="evidence" value="ECO:0007669"/>
    <property type="project" value="InterPro"/>
</dbReference>
<organism evidence="3 4">
    <name type="scientific">Hymenobacter crusticola</name>
    <dbReference type="NCBI Taxonomy" id="1770526"/>
    <lineage>
        <taxon>Bacteria</taxon>
        <taxon>Pseudomonadati</taxon>
        <taxon>Bacteroidota</taxon>
        <taxon>Cytophagia</taxon>
        <taxon>Cytophagales</taxon>
        <taxon>Hymenobacteraceae</taxon>
        <taxon>Hymenobacter</taxon>
    </lineage>
</organism>
<dbReference type="PROSITE" id="PS50110">
    <property type="entry name" value="RESPONSE_REGULATORY"/>
    <property type="match status" value="1"/>
</dbReference>
<dbReference type="OrthoDB" id="7631574at2"/>
<comment type="caution">
    <text evidence="3">The sequence shown here is derived from an EMBL/GenBank/DDBJ whole genome shotgun (WGS) entry which is preliminary data.</text>
</comment>
<dbReference type="SUPFAM" id="SSF52172">
    <property type="entry name" value="CheY-like"/>
    <property type="match status" value="1"/>
</dbReference>
<evidence type="ECO:0000256" key="1">
    <source>
        <dbReference type="PROSITE-ProRule" id="PRU00169"/>
    </source>
</evidence>
<keyword evidence="4" id="KW-1185">Reference proteome</keyword>
<reference evidence="3 4" key="1">
    <citation type="submission" date="2017-01" db="EMBL/GenBank/DDBJ databases">
        <title>A new Hymenobacter.</title>
        <authorList>
            <person name="Liang Y."/>
            <person name="Feng F."/>
        </authorList>
    </citation>
    <scope>NUCLEOTIDE SEQUENCE [LARGE SCALE GENOMIC DNA]</scope>
    <source>
        <strain evidence="3">MIMBbqt21</strain>
    </source>
</reference>
<dbReference type="SMART" id="SM00448">
    <property type="entry name" value="REC"/>
    <property type="match status" value="1"/>
</dbReference>
<dbReference type="Pfam" id="PF00072">
    <property type="entry name" value="Response_reg"/>
    <property type="match status" value="1"/>
</dbReference>
<dbReference type="AlphaFoldDB" id="A0A243WAP7"/>
<dbReference type="CDD" id="cd17557">
    <property type="entry name" value="REC_Rcp-like"/>
    <property type="match status" value="1"/>
</dbReference>
<name>A0A243WAP7_9BACT</name>
<evidence type="ECO:0000313" key="3">
    <source>
        <dbReference type="EMBL" id="OUJ72648.1"/>
    </source>
</evidence>
<evidence type="ECO:0000313" key="4">
    <source>
        <dbReference type="Proteomes" id="UP000194873"/>
    </source>
</evidence>
<dbReference type="InterPro" id="IPR001789">
    <property type="entry name" value="Sig_transdc_resp-reg_receiver"/>
</dbReference>
<sequence length="154" mass="17503">MQPIHPEILLIEDSAQDAELTFRALKAKMPSLQYYHLRDGEEALDYLLRQGTYQDQAYELPLLILLDMDLPKIKGMEVLATLKADARTKAIPVVVVTISTSTAQMQEAYQAGANSYIIKPMNFVKYSLSIAEIVHYWLVINDLPNYFKPPNSRS</sequence>
<dbReference type="RefSeq" id="WP_086595332.1">
    <property type="nucleotide sequence ID" value="NZ_MTSE01000009.1"/>
</dbReference>
<dbReference type="InterPro" id="IPR011006">
    <property type="entry name" value="CheY-like_superfamily"/>
</dbReference>
<gene>
    <name evidence="3" type="ORF">BXP70_17185</name>
</gene>